<feature type="chain" id="PRO_5017212501" evidence="1">
    <location>
        <begin position="22"/>
        <end position="230"/>
    </location>
</feature>
<accession>A0A3A8F270</accession>
<dbReference type="RefSeq" id="WP_120385237.1">
    <property type="nucleotide sequence ID" value="NZ_RAXT01000070.1"/>
</dbReference>
<reference evidence="2 3" key="1">
    <citation type="submission" date="2018-09" db="EMBL/GenBank/DDBJ databases">
        <title>The draft genome of Acinetobacter spp. strains.</title>
        <authorList>
            <person name="Qin J."/>
            <person name="Feng Y."/>
            <person name="Zong Z."/>
        </authorList>
    </citation>
    <scope>NUCLEOTIDE SEQUENCE [LARGE SCALE GENOMIC DNA]</scope>
    <source>
        <strain evidence="2 3">WCHAc060115</strain>
    </source>
</reference>
<dbReference type="NCBIfam" id="TIGR04219">
    <property type="entry name" value="OMP_w_GlyGly"/>
    <property type="match status" value="1"/>
</dbReference>
<dbReference type="AlphaFoldDB" id="A0A3A8F270"/>
<dbReference type="Proteomes" id="UP000280405">
    <property type="component" value="Unassembled WGS sequence"/>
</dbReference>
<evidence type="ECO:0000256" key="1">
    <source>
        <dbReference type="SAM" id="SignalP"/>
    </source>
</evidence>
<keyword evidence="1" id="KW-0732">Signal</keyword>
<dbReference type="OrthoDB" id="6708408at2"/>
<comment type="caution">
    <text evidence="2">The sequence shown here is derived from an EMBL/GenBank/DDBJ whole genome shotgun (WGS) entry which is preliminary data.</text>
</comment>
<sequence>MNKFKLSAFMLTLGLSSFAQADFIGLKGDVSYWITEGSFDVNKPYESHDEFDRDGAVQLSLAFEHPIPFVPNAKIKYVDLNSTASNNLYKTDASITNTDYILYYEILDNVISLDVGLGLANLDGDIKQYTPVDYIKYTIDGNGLSGYVNVGAKLPFTGLSTSAELVHSSFSDGQFMDIQAELQYDFVKSIALDLGAKVGYRFMQIDIDEAKDQDLKLEFKGPYVGLNAHF</sequence>
<dbReference type="EMBL" id="RAXT01000070">
    <property type="protein sequence ID" value="RKG34783.1"/>
    <property type="molecule type" value="Genomic_DNA"/>
</dbReference>
<protein>
    <submittedName>
        <fullName evidence="2">TIGR04219 family outer membrane beta-barrel protein</fullName>
    </submittedName>
</protein>
<evidence type="ECO:0000313" key="2">
    <source>
        <dbReference type="EMBL" id="RKG34783.1"/>
    </source>
</evidence>
<organism evidence="2 3">
    <name type="scientific">Acinetobacter rongchengensis</name>
    <dbReference type="NCBI Taxonomy" id="2419601"/>
    <lineage>
        <taxon>Bacteria</taxon>
        <taxon>Pseudomonadati</taxon>
        <taxon>Pseudomonadota</taxon>
        <taxon>Gammaproteobacteria</taxon>
        <taxon>Moraxellales</taxon>
        <taxon>Moraxellaceae</taxon>
        <taxon>Acinetobacter</taxon>
    </lineage>
</organism>
<dbReference type="InterPro" id="IPR026387">
    <property type="entry name" value="OMP_w_GlyGly"/>
</dbReference>
<feature type="signal peptide" evidence="1">
    <location>
        <begin position="1"/>
        <end position="21"/>
    </location>
</feature>
<gene>
    <name evidence="2" type="ORF">D7V20_17330</name>
</gene>
<evidence type="ECO:0000313" key="3">
    <source>
        <dbReference type="Proteomes" id="UP000280405"/>
    </source>
</evidence>
<keyword evidence="3" id="KW-1185">Reference proteome</keyword>
<proteinExistence type="predicted"/>
<name>A0A3A8F270_9GAMM</name>